<dbReference type="CDD" id="cd00293">
    <property type="entry name" value="USP-like"/>
    <property type="match status" value="1"/>
</dbReference>
<evidence type="ECO:0000313" key="4">
    <source>
        <dbReference type="Proteomes" id="UP000640583"/>
    </source>
</evidence>
<sequence>MGYNSVLSVLPDTDPGQSALSAAIEITRQADAHLDVLALGIDRTPTAHLYAGANALIQQDARNDAVQKAADISDAAKARLQAEDIRWAVDDGVVHLPLLNRFVASRARFADLVIMPQPYGEGKGAEHEAICESALFDARVPLLVCPQEFEKIDARRIVIGWNESPEALAAIRAALPVMQAADLVSIAVIDPPAHSPDRSDPGGPLSKMLARHGINAEISVLSKSMPRVSDVLMRHMSDIDAGLLVMGAYGHSRFREAILGGATRDMLQNIKQPVLFAH</sequence>
<reference evidence="3" key="1">
    <citation type="submission" date="2020-10" db="EMBL/GenBank/DDBJ databases">
        <title>Paenihalocynthiibacter styelae gen. nov., sp. nov., isolated from stalked sea squirt Styela clava.</title>
        <authorList>
            <person name="Kim Y.-O."/>
            <person name="Yoon J.-H."/>
        </authorList>
    </citation>
    <scope>NUCLEOTIDE SEQUENCE</scope>
    <source>
        <strain evidence="3">MYP1-1</strain>
    </source>
</reference>
<proteinExistence type="inferred from homology"/>
<dbReference type="AlphaFoldDB" id="A0A8J7INX0"/>
<organism evidence="3 4">
    <name type="scientific">Halocynthiibacter styelae</name>
    <dbReference type="NCBI Taxonomy" id="2761955"/>
    <lineage>
        <taxon>Bacteria</taxon>
        <taxon>Pseudomonadati</taxon>
        <taxon>Pseudomonadota</taxon>
        <taxon>Alphaproteobacteria</taxon>
        <taxon>Rhodobacterales</taxon>
        <taxon>Paracoccaceae</taxon>
        <taxon>Halocynthiibacter</taxon>
    </lineage>
</organism>
<comment type="similarity">
    <text evidence="1">Belongs to the universal stress protein A family.</text>
</comment>
<dbReference type="Proteomes" id="UP000640583">
    <property type="component" value="Unassembled WGS sequence"/>
</dbReference>
<accession>A0A8J7INX0</accession>
<evidence type="ECO:0000259" key="2">
    <source>
        <dbReference type="Pfam" id="PF00582"/>
    </source>
</evidence>
<dbReference type="EMBL" id="JADCKQ010000008">
    <property type="protein sequence ID" value="MBI1494326.1"/>
    <property type="molecule type" value="Genomic_DNA"/>
</dbReference>
<dbReference type="InterPro" id="IPR006016">
    <property type="entry name" value="UspA"/>
</dbReference>
<protein>
    <submittedName>
        <fullName evidence="3">Universal stress protein</fullName>
    </submittedName>
</protein>
<dbReference type="Pfam" id="PF00582">
    <property type="entry name" value="Usp"/>
    <property type="match status" value="1"/>
</dbReference>
<dbReference type="SUPFAM" id="SSF52402">
    <property type="entry name" value="Adenine nucleotide alpha hydrolases-like"/>
    <property type="match status" value="2"/>
</dbReference>
<keyword evidence="4" id="KW-1185">Reference proteome</keyword>
<feature type="domain" description="UspA" evidence="2">
    <location>
        <begin position="155"/>
        <end position="276"/>
    </location>
</feature>
<dbReference type="Gene3D" id="3.40.50.12370">
    <property type="match status" value="1"/>
</dbReference>
<evidence type="ECO:0000256" key="1">
    <source>
        <dbReference type="ARBA" id="ARBA00008791"/>
    </source>
</evidence>
<dbReference type="PANTHER" id="PTHR46268">
    <property type="entry name" value="STRESS RESPONSE PROTEIN NHAX"/>
    <property type="match status" value="1"/>
</dbReference>
<dbReference type="PANTHER" id="PTHR46268:SF15">
    <property type="entry name" value="UNIVERSAL STRESS PROTEIN HP_0031"/>
    <property type="match status" value="1"/>
</dbReference>
<comment type="caution">
    <text evidence="3">The sequence shown here is derived from an EMBL/GenBank/DDBJ whole genome shotgun (WGS) entry which is preliminary data.</text>
</comment>
<evidence type="ECO:0000313" key="3">
    <source>
        <dbReference type="EMBL" id="MBI1494326.1"/>
    </source>
</evidence>
<name>A0A8J7INX0_9RHOB</name>
<dbReference type="RefSeq" id="WP_228849098.1">
    <property type="nucleotide sequence ID" value="NZ_JADCKQ010000008.1"/>
</dbReference>
<gene>
    <name evidence="3" type="ORF">H1D41_11815</name>
</gene>